<dbReference type="CDD" id="cd01167">
    <property type="entry name" value="bac_FRK"/>
    <property type="match status" value="1"/>
</dbReference>
<reference evidence="5 6" key="1">
    <citation type="submission" date="2019-09" db="EMBL/GenBank/DDBJ databases">
        <title>Chitinophaga ginsengihumi sp. nov., isolated from soil of ginseng rhizosphere.</title>
        <authorList>
            <person name="Lee J."/>
        </authorList>
    </citation>
    <scope>NUCLEOTIDE SEQUENCE [LARGE SCALE GENOMIC DNA]</scope>
    <source>
        <strain evidence="5 6">BN140078</strain>
    </source>
</reference>
<dbReference type="Pfam" id="PF00294">
    <property type="entry name" value="PfkB"/>
    <property type="match status" value="1"/>
</dbReference>
<protein>
    <submittedName>
        <fullName evidence="5">Carbohydrate kinase</fullName>
    </submittedName>
</protein>
<dbReference type="InterPro" id="IPR029056">
    <property type="entry name" value="Ribokinase-like"/>
</dbReference>
<comment type="similarity">
    <text evidence="1">Belongs to the carbohydrate kinase PfkB family.</text>
</comment>
<dbReference type="PANTHER" id="PTHR43085">
    <property type="entry name" value="HEXOKINASE FAMILY MEMBER"/>
    <property type="match status" value="1"/>
</dbReference>
<evidence type="ECO:0000313" key="6">
    <source>
        <dbReference type="Proteomes" id="UP000324611"/>
    </source>
</evidence>
<proteinExistence type="inferred from homology"/>
<gene>
    <name evidence="5" type="ORF">F0L74_27920</name>
</gene>
<dbReference type="PROSITE" id="PS00584">
    <property type="entry name" value="PFKB_KINASES_2"/>
    <property type="match status" value="1"/>
</dbReference>
<dbReference type="InterPro" id="IPR011611">
    <property type="entry name" value="PfkB_dom"/>
</dbReference>
<dbReference type="EMBL" id="VUOC01000004">
    <property type="protein sequence ID" value="KAA2240010.1"/>
    <property type="molecule type" value="Genomic_DNA"/>
</dbReference>
<dbReference type="InterPro" id="IPR050306">
    <property type="entry name" value="PfkB_Carbo_kinase"/>
</dbReference>
<accession>A0A5B2VMW3</accession>
<dbReference type="SUPFAM" id="SSF53613">
    <property type="entry name" value="Ribokinase-like"/>
    <property type="match status" value="1"/>
</dbReference>
<dbReference type="GO" id="GO:0016301">
    <property type="term" value="F:kinase activity"/>
    <property type="evidence" value="ECO:0007669"/>
    <property type="project" value="UniProtKB-KW"/>
</dbReference>
<evidence type="ECO:0000313" key="5">
    <source>
        <dbReference type="EMBL" id="KAA2240010.1"/>
    </source>
</evidence>
<dbReference type="AlphaFoldDB" id="A0A5B2VMW3"/>
<comment type="caution">
    <text evidence="5">The sequence shown here is derived from an EMBL/GenBank/DDBJ whole genome shotgun (WGS) entry which is preliminary data.</text>
</comment>
<dbReference type="PANTHER" id="PTHR43085:SF57">
    <property type="entry name" value="CARBOHYDRATE KINASE PFKB DOMAIN-CONTAINING PROTEIN"/>
    <property type="match status" value="1"/>
</dbReference>
<evidence type="ECO:0000256" key="1">
    <source>
        <dbReference type="ARBA" id="ARBA00010688"/>
    </source>
</evidence>
<dbReference type="InterPro" id="IPR002173">
    <property type="entry name" value="Carboh/pur_kinase_PfkB_CS"/>
</dbReference>
<sequence>MSMFNIICFGEMLWDVLPDKELPGGAPVNAAYHLQKLGQQVAVISRVGNDDHGRGLLSLLRDNHLSTAYVQQDTTHPTGSVLAQPISDHDVEYTFVYPVAWDFIEWQPALEGLLQQAGYMVFGTLAARDEVTAATLDKLLQSGIKKVLDVNLRPPHFTQEQLVKFMQRCDILKLNAAELELISSWSGEFQTKKDKVQAISKEYNIPVIIVTMGGEGAMLYMHGQFFTHPGFKIQVADTIGSGDAFLAGFLSSLIQGRSPEHCLAFANATGALVASRSGGQPAYDISEVEALIG</sequence>
<evidence type="ECO:0000256" key="3">
    <source>
        <dbReference type="ARBA" id="ARBA00022777"/>
    </source>
</evidence>
<evidence type="ECO:0000259" key="4">
    <source>
        <dbReference type="Pfam" id="PF00294"/>
    </source>
</evidence>
<keyword evidence="6" id="KW-1185">Reference proteome</keyword>
<organism evidence="5 6">
    <name type="scientific">Chitinophaga agrisoli</name>
    <dbReference type="NCBI Taxonomy" id="2607653"/>
    <lineage>
        <taxon>Bacteria</taxon>
        <taxon>Pseudomonadati</taxon>
        <taxon>Bacteroidota</taxon>
        <taxon>Chitinophagia</taxon>
        <taxon>Chitinophagales</taxon>
        <taxon>Chitinophagaceae</taxon>
        <taxon>Chitinophaga</taxon>
    </lineage>
</organism>
<reference evidence="5 6" key="2">
    <citation type="submission" date="2019-09" db="EMBL/GenBank/DDBJ databases">
        <authorList>
            <person name="Jin C."/>
        </authorList>
    </citation>
    <scope>NUCLEOTIDE SEQUENCE [LARGE SCALE GENOMIC DNA]</scope>
    <source>
        <strain evidence="5 6">BN140078</strain>
    </source>
</reference>
<keyword evidence="3 5" id="KW-0418">Kinase</keyword>
<evidence type="ECO:0000256" key="2">
    <source>
        <dbReference type="ARBA" id="ARBA00022679"/>
    </source>
</evidence>
<keyword evidence="2" id="KW-0808">Transferase</keyword>
<feature type="domain" description="Carbohydrate kinase PfkB" evidence="4">
    <location>
        <begin position="22"/>
        <end position="281"/>
    </location>
</feature>
<dbReference type="Proteomes" id="UP000324611">
    <property type="component" value="Unassembled WGS sequence"/>
</dbReference>
<name>A0A5B2VMW3_9BACT</name>
<dbReference type="Gene3D" id="3.40.1190.20">
    <property type="match status" value="1"/>
</dbReference>